<dbReference type="RefSeq" id="WP_004920749.1">
    <property type="nucleotide sequence ID" value="NZ_BCMA01000002.1"/>
</dbReference>
<accession>A0ABU0UY46</accession>
<evidence type="ECO:0000313" key="1">
    <source>
        <dbReference type="EMBL" id="MDQ1209466.1"/>
    </source>
</evidence>
<comment type="caution">
    <text evidence="1">The sequence shown here is derived from an EMBL/GenBank/DDBJ whole genome shotgun (WGS) entry which is preliminary data.</text>
</comment>
<protein>
    <submittedName>
        <fullName evidence="1">Uncharacterized protein</fullName>
    </submittedName>
</protein>
<proteinExistence type="predicted"/>
<gene>
    <name evidence="1" type="ORF">QE380_002389</name>
</gene>
<name>A0ABU0UY46_ACIBI</name>
<dbReference type="EMBL" id="JAUTBK010000002">
    <property type="protein sequence ID" value="MDQ1209466.1"/>
    <property type="molecule type" value="Genomic_DNA"/>
</dbReference>
<organism evidence="1 2">
    <name type="scientific">Acinetobacter baylyi</name>
    <dbReference type="NCBI Taxonomy" id="202950"/>
    <lineage>
        <taxon>Bacteria</taxon>
        <taxon>Pseudomonadati</taxon>
        <taxon>Pseudomonadota</taxon>
        <taxon>Gammaproteobacteria</taxon>
        <taxon>Moraxellales</taxon>
        <taxon>Moraxellaceae</taxon>
        <taxon>Acinetobacter</taxon>
    </lineage>
</organism>
<reference evidence="1 2" key="1">
    <citation type="submission" date="2023-07" db="EMBL/GenBank/DDBJ databases">
        <title>Functional and genomic diversity of the sorghum phyllosphere microbiome.</title>
        <authorList>
            <person name="Shade A."/>
        </authorList>
    </citation>
    <scope>NUCLEOTIDE SEQUENCE [LARGE SCALE GENOMIC DNA]</scope>
    <source>
        <strain evidence="1 2">SORGH_AS_0887</strain>
    </source>
</reference>
<dbReference type="Proteomes" id="UP001233360">
    <property type="component" value="Unassembled WGS sequence"/>
</dbReference>
<evidence type="ECO:0000313" key="2">
    <source>
        <dbReference type="Proteomes" id="UP001233360"/>
    </source>
</evidence>
<sequence length="72" mass="7976">MDILSNISKKIAQLNTGESWTLSAHDLYMSRNDFSSLSVFLARESQNGCFSIIVPKAIKPWLGTTSLTVVKD</sequence>
<keyword evidence="2" id="KW-1185">Reference proteome</keyword>
<dbReference type="GeneID" id="45232765"/>